<proteinExistence type="evidence at transcript level"/>
<keyword evidence="2" id="KW-0964">Secreted</keyword>
<dbReference type="InterPro" id="IPR054131">
    <property type="entry name" value="Toxin_cobra-type"/>
</dbReference>
<dbReference type="PROSITE" id="PS00272">
    <property type="entry name" value="SNAKE_TOXIN"/>
    <property type="match status" value="1"/>
</dbReference>
<name>U3T794_PROFL</name>
<accession>U3T794</accession>
<feature type="chain" id="PRO_5004648458" evidence="4">
    <location>
        <begin position="22"/>
        <end position="89"/>
    </location>
</feature>
<sequence length="89" mass="10190">MKTLLLILGVVAFVYLEPGYTRKCCIYPKWTLFCREVQICPADEGMCFKMWNSTDRLMERTYVRGCAAACPNPVGDEEVYCCVTDNCNK</sequence>
<evidence type="ECO:0000256" key="3">
    <source>
        <dbReference type="ARBA" id="ARBA00023157"/>
    </source>
</evidence>
<dbReference type="CDD" id="cd00206">
    <property type="entry name" value="TFP_snake_toxin"/>
    <property type="match status" value="1"/>
</dbReference>
<dbReference type="InterPro" id="IPR018354">
    <property type="entry name" value="Snake_toxin_con_site"/>
</dbReference>
<dbReference type="GO" id="GO:0090729">
    <property type="term" value="F:toxin activity"/>
    <property type="evidence" value="ECO:0007669"/>
    <property type="project" value="InterPro"/>
</dbReference>
<dbReference type="Gene3D" id="2.10.60.10">
    <property type="entry name" value="CD59"/>
    <property type="match status" value="1"/>
</dbReference>
<dbReference type="InterPro" id="IPR003571">
    <property type="entry name" value="Snake_3FTx"/>
</dbReference>
<dbReference type="Pfam" id="PF21947">
    <property type="entry name" value="Toxin_cobra-type"/>
    <property type="match status" value="1"/>
</dbReference>
<dbReference type="SMR" id="U3T794"/>
<comment type="subcellular location">
    <subcellularLocation>
        <location evidence="1">Secreted</location>
    </subcellularLocation>
</comment>
<keyword evidence="4" id="KW-0732">Signal</keyword>
<organism evidence="5">
    <name type="scientific">Protobothrops flavoviridis</name>
    <name type="common">Habu</name>
    <name type="synonym">Trimeresurus flavoviridis</name>
    <dbReference type="NCBI Taxonomy" id="88087"/>
    <lineage>
        <taxon>Eukaryota</taxon>
        <taxon>Metazoa</taxon>
        <taxon>Chordata</taxon>
        <taxon>Craniata</taxon>
        <taxon>Vertebrata</taxon>
        <taxon>Euteleostomi</taxon>
        <taxon>Lepidosauria</taxon>
        <taxon>Squamata</taxon>
        <taxon>Bifurcata</taxon>
        <taxon>Unidentata</taxon>
        <taxon>Episquamata</taxon>
        <taxon>Toxicofera</taxon>
        <taxon>Serpentes</taxon>
        <taxon>Colubroidea</taxon>
        <taxon>Viperidae</taxon>
        <taxon>Crotalinae</taxon>
        <taxon>Protobothrops</taxon>
    </lineage>
</organism>
<evidence type="ECO:0000256" key="4">
    <source>
        <dbReference type="SAM" id="SignalP"/>
    </source>
</evidence>
<feature type="signal peptide" evidence="4">
    <location>
        <begin position="1"/>
        <end position="21"/>
    </location>
</feature>
<reference evidence="5" key="1">
    <citation type="journal article" date="2013" name="BMC Genomics">
        <title>Quantitative high-throughput profiling of snake venom gland transcriptomes and proteomes (Ovophis okinavensis and Protobothrops flavoviridis).</title>
        <authorList>
            <person name="Aird S.D."/>
            <person name="Watanabe Y."/>
            <person name="Villar-Briones A."/>
            <person name="Roy M.C."/>
            <person name="Terada K."/>
            <person name="Mikheyev A.S."/>
        </authorList>
    </citation>
    <scope>NUCLEOTIDE SEQUENCE</scope>
    <source>
        <tissue evidence="5">Venom gland</tissue>
    </source>
</reference>
<dbReference type="InterPro" id="IPR045860">
    <property type="entry name" value="Snake_toxin-like_sf"/>
</dbReference>
<evidence type="ECO:0000256" key="2">
    <source>
        <dbReference type="ARBA" id="ARBA00022525"/>
    </source>
</evidence>
<dbReference type="GO" id="GO:0005576">
    <property type="term" value="C:extracellular region"/>
    <property type="evidence" value="ECO:0007669"/>
    <property type="project" value="UniProtKB-SubCell"/>
</dbReference>
<evidence type="ECO:0000313" key="5">
    <source>
        <dbReference type="EMBL" id="BAN89397.1"/>
    </source>
</evidence>
<protein>
    <submittedName>
        <fullName evidence="5">Three-finger toxin</fullName>
    </submittedName>
</protein>
<dbReference type="EMBL" id="AB851958">
    <property type="protein sequence ID" value="BAN89397.1"/>
    <property type="molecule type" value="mRNA"/>
</dbReference>
<dbReference type="AlphaFoldDB" id="U3T794"/>
<keyword evidence="3" id="KW-1015">Disulfide bond</keyword>
<evidence type="ECO:0000256" key="1">
    <source>
        <dbReference type="ARBA" id="ARBA00004613"/>
    </source>
</evidence>
<dbReference type="SUPFAM" id="SSF57302">
    <property type="entry name" value="Snake toxin-like"/>
    <property type="match status" value="1"/>
</dbReference>